<dbReference type="PROSITE" id="PS50240">
    <property type="entry name" value="TRYPSIN_DOM"/>
    <property type="match status" value="1"/>
</dbReference>
<gene>
    <name evidence="23" type="primary">KLKB1</name>
</gene>
<evidence type="ECO:0000256" key="7">
    <source>
        <dbReference type="ARBA" id="ARBA00022801"/>
    </source>
</evidence>
<reference evidence="23 24" key="1">
    <citation type="journal article" date="2007" name="Nature">
        <title>Genome of the marsupial Monodelphis domestica reveals innovation in non-coding sequences.</title>
        <authorList>
            <person name="Mikkelsen T.S."/>
            <person name="Wakefield M.J."/>
            <person name="Aken B."/>
            <person name="Amemiya C.T."/>
            <person name="Chang J.L."/>
            <person name="Duke S."/>
            <person name="Garber M."/>
            <person name="Gentles A.J."/>
            <person name="Goodstadt L."/>
            <person name="Heger A."/>
            <person name="Jurka J."/>
            <person name="Kamal M."/>
            <person name="Mauceli E."/>
            <person name="Searle S.M."/>
            <person name="Sharpe T."/>
            <person name="Baker M.L."/>
            <person name="Batzer M.A."/>
            <person name="Benos P.V."/>
            <person name="Belov K."/>
            <person name="Clamp M."/>
            <person name="Cook A."/>
            <person name="Cuff J."/>
            <person name="Das R."/>
            <person name="Davidow L."/>
            <person name="Deakin J.E."/>
            <person name="Fazzari M.J."/>
            <person name="Glass J.L."/>
            <person name="Grabherr M."/>
            <person name="Greally J.M."/>
            <person name="Gu W."/>
            <person name="Hore T.A."/>
            <person name="Huttley G.A."/>
            <person name="Kleber M."/>
            <person name="Jirtle R.L."/>
            <person name="Koina E."/>
            <person name="Lee J.T."/>
            <person name="Mahony S."/>
            <person name="Marra M.A."/>
            <person name="Miller R.D."/>
            <person name="Nicholls R.D."/>
            <person name="Oda M."/>
            <person name="Papenfuss A.T."/>
            <person name="Parra Z.E."/>
            <person name="Pollock D.D."/>
            <person name="Ray D.A."/>
            <person name="Schein J.E."/>
            <person name="Speed T.P."/>
            <person name="Thompson K."/>
            <person name="VandeBerg J.L."/>
            <person name="Wade C.M."/>
            <person name="Walker J.A."/>
            <person name="Waters P.D."/>
            <person name="Webber C."/>
            <person name="Weidman J.R."/>
            <person name="Xie X."/>
            <person name="Zody M.C."/>
            <person name="Baldwin J."/>
            <person name="Abdouelleil A."/>
            <person name="Abdulkadir J."/>
            <person name="Abebe A."/>
            <person name="Abera B."/>
            <person name="Abreu J."/>
            <person name="Acer S.C."/>
            <person name="Aftuck L."/>
            <person name="Alexander A."/>
            <person name="An P."/>
            <person name="Anderson E."/>
            <person name="Anderson S."/>
            <person name="Arachi H."/>
            <person name="Azer M."/>
            <person name="Bachantsang P."/>
            <person name="Barry A."/>
            <person name="Bayul T."/>
            <person name="Berlin A."/>
            <person name="Bessette D."/>
            <person name="Bloom T."/>
            <person name="Bloom T."/>
            <person name="Boguslavskiy L."/>
            <person name="Bonnet C."/>
            <person name="Boukhgalter B."/>
            <person name="Bourzgui I."/>
            <person name="Brown A."/>
            <person name="Cahill P."/>
            <person name="Channer S."/>
            <person name="Cheshatsang Y."/>
            <person name="Chuda L."/>
            <person name="Citroen M."/>
            <person name="Collymore A."/>
            <person name="Cooke P."/>
            <person name="Costello M."/>
            <person name="D'Aco K."/>
            <person name="Daza R."/>
            <person name="De Haan G."/>
            <person name="DeGray S."/>
            <person name="DeMaso C."/>
            <person name="Dhargay N."/>
            <person name="Dooley K."/>
            <person name="Dooley E."/>
            <person name="Doricent M."/>
            <person name="Dorje P."/>
            <person name="Dorjee K."/>
            <person name="Dupes A."/>
            <person name="Elong R."/>
            <person name="Falk J."/>
            <person name="Farina A."/>
            <person name="Faro S."/>
            <person name="Ferguson D."/>
            <person name="Fisher S."/>
            <person name="Foley C.D."/>
            <person name="Franke A."/>
            <person name="Friedrich D."/>
            <person name="Gadbois L."/>
            <person name="Gearin G."/>
            <person name="Gearin C.R."/>
            <person name="Giannoukos G."/>
            <person name="Goode T."/>
            <person name="Graham J."/>
            <person name="Grandbois E."/>
            <person name="Grewal S."/>
            <person name="Gyaltsen K."/>
            <person name="Hafez N."/>
            <person name="Hagos B."/>
            <person name="Hall J."/>
            <person name="Henson C."/>
            <person name="Hollinger A."/>
            <person name="Honan T."/>
            <person name="Huard M.D."/>
            <person name="Hughes L."/>
            <person name="Hurhula B."/>
            <person name="Husby M.E."/>
            <person name="Kamat A."/>
            <person name="Kanga B."/>
            <person name="Kashin S."/>
            <person name="Khazanovich D."/>
            <person name="Kisner P."/>
            <person name="Lance K."/>
            <person name="Lara M."/>
            <person name="Lee W."/>
            <person name="Lennon N."/>
            <person name="Letendre F."/>
            <person name="LeVine R."/>
            <person name="Lipovsky A."/>
            <person name="Liu X."/>
            <person name="Liu J."/>
            <person name="Liu S."/>
            <person name="Lokyitsang T."/>
            <person name="Lokyitsang Y."/>
            <person name="Lubonja R."/>
            <person name="Lui A."/>
            <person name="MacDonald P."/>
            <person name="Magnisalis V."/>
            <person name="Maru K."/>
            <person name="Matthews C."/>
            <person name="McCusker W."/>
            <person name="McDonough S."/>
            <person name="Mehta T."/>
            <person name="Meldrim J."/>
            <person name="Meneus L."/>
            <person name="Mihai O."/>
            <person name="Mihalev A."/>
            <person name="Mihova T."/>
            <person name="Mittelman R."/>
            <person name="Mlenga V."/>
            <person name="Montmayeur A."/>
            <person name="Mulrain L."/>
            <person name="Navidi A."/>
            <person name="Naylor J."/>
            <person name="Negash T."/>
            <person name="Nguyen T."/>
            <person name="Nguyen N."/>
            <person name="Nicol R."/>
            <person name="Norbu C."/>
            <person name="Norbu N."/>
            <person name="Novod N."/>
            <person name="O'Neill B."/>
            <person name="Osman S."/>
            <person name="Markiewicz E."/>
            <person name="Oyono O.L."/>
            <person name="Patti C."/>
            <person name="Phunkhang P."/>
            <person name="Pierre F."/>
            <person name="Priest M."/>
            <person name="Raghuraman S."/>
            <person name="Rege F."/>
            <person name="Reyes R."/>
            <person name="Rise C."/>
            <person name="Rogov P."/>
            <person name="Ross K."/>
            <person name="Ryan E."/>
            <person name="Settipalli S."/>
            <person name="Shea T."/>
            <person name="Sherpa N."/>
            <person name="Shi L."/>
            <person name="Shih D."/>
            <person name="Sparrow T."/>
            <person name="Spaulding J."/>
            <person name="Stalker J."/>
            <person name="Stange-Thomann N."/>
            <person name="Stavropoulos S."/>
            <person name="Stone C."/>
            <person name="Strader C."/>
            <person name="Tesfaye S."/>
            <person name="Thomson T."/>
            <person name="Thoulutsang Y."/>
            <person name="Thoulutsang D."/>
            <person name="Topham K."/>
            <person name="Topping I."/>
            <person name="Tsamla T."/>
            <person name="Vassiliev H."/>
            <person name="Vo A."/>
            <person name="Wangchuk T."/>
            <person name="Wangdi T."/>
            <person name="Weiand M."/>
            <person name="Wilkinson J."/>
            <person name="Wilson A."/>
            <person name="Yadav S."/>
            <person name="Young G."/>
            <person name="Yu Q."/>
            <person name="Zembek L."/>
            <person name="Zhong D."/>
            <person name="Zimmer A."/>
            <person name="Zwirko Z."/>
            <person name="Jaffe D.B."/>
            <person name="Alvarez P."/>
            <person name="Brockman W."/>
            <person name="Butler J."/>
            <person name="Chin C."/>
            <person name="Gnerre S."/>
            <person name="MacCallum I."/>
            <person name="Graves J.A."/>
            <person name="Ponting C.P."/>
            <person name="Breen M."/>
            <person name="Samollow P.B."/>
            <person name="Lander E.S."/>
            <person name="Lindblad-Toh K."/>
        </authorList>
    </citation>
    <scope>NUCLEOTIDE SEQUENCE [LARGE SCALE GENOMIC DNA]</scope>
</reference>
<dbReference type="CDD" id="cd00190">
    <property type="entry name" value="Tryp_SPc"/>
    <property type="match status" value="1"/>
</dbReference>
<dbReference type="GO" id="GO:0008236">
    <property type="term" value="F:serine-type peptidase activity"/>
    <property type="evidence" value="ECO:0000318"/>
    <property type="project" value="GO_Central"/>
</dbReference>
<keyword evidence="10" id="KW-0865">Zymogen</keyword>
<feature type="domain" description="Apple" evidence="22">
    <location>
        <begin position="301"/>
        <end position="384"/>
    </location>
</feature>
<dbReference type="InterPro" id="IPR001254">
    <property type="entry name" value="Trypsin_dom"/>
</dbReference>
<name>A0A5F8GV34_MONDO</name>
<dbReference type="InterPro" id="IPR033116">
    <property type="entry name" value="TRYPSIN_SER"/>
</dbReference>
<feature type="domain" description="Peptidase S1" evidence="21">
    <location>
        <begin position="399"/>
        <end position="631"/>
    </location>
</feature>
<keyword evidence="5" id="KW-0732">Signal</keyword>
<dbReference type="PROSITE" id="PS00135">
    <property type="entry name" value="TRYPSIN_SER"/>
    <property type="match status" value="1"/>
</dbReference>
<keyword evidence="3 20" id="KW-0645">Protease</keyword>
<keyword evidence="2" id="KW-0964">Secreted</keyword>
<evidence type="ECO:0000256" key="5">
    <source>
        <dbReference type="ARBA" id="ARBA00022729"/>
    </source>
</evidence>
<dbReference type="InterPro" id="IPR003609">
    <property type="entry name" value="Pan_app"/>
</dbReference>
<dbReference type="AlphaFoldDB" id="A0A5F8GV34"/>
<dbReference type="GO" id="GO:0005615">
    <property type="term" value="C:extracellular space"/>
    <property type="evidence" value="ECO:0000318"/>
    <property type="project" value="GO_Central"/>
</dbReference>
<dbReference type="InterPro" id="IPR018114">
    <property type="entry name" value="TRYPSIN_HIS"/>
</dbReference>
<dbReference type="GO" id="GO:0006954">
    <property type="term" value="P:inflammatory response"/>
    <property type="evidence" value="ECO:0007669"/>
    <property type="project" value="UniProtKB-KW"/>
</dbReference>
<evidence type="ECO:0000313" key="23">
    <source>
        <dbReference type="Ensembl" id="ENSMODP00000051229.1"/>
    </source>
</evidence>
<dbReference type="CDD" id="cd01100">
    <property type="entry name" value="APPLE_Factor_XI_like"/>
    <property type="match status" value="4"/>
</dbReference>
<dbReference type="Proteomes" id="UP000002280">
    <property type="component" value="Chromosome 5"/>
</dbReference>
<dbReference type="Ensembl" id="ENSMODT00000052778.1">
    <property type="protein sequence ID" value="ENSMODP00000051229.1"/>
    <property type="gene ID" value="ENSMODG00000004972.4"/>
</dbReference>
<keyword evidence="13" id="KW-0395">Inflammatory response</keyword>
<dbReference type="EC" id="3.4.21.34" evidence="15"/>
<keyword evidence="8 20" id="KW-0720">Serine protease</keyword>
<evidence type="ECO:0000256" key="19">
    <source>
        <dbReference type="ARBA" id="ARBA00082873"/>
    </source>
</evidence>
<evidence type="ECO:0000256" key="2">
    <source>
        <dbReference type="ARBA" id="ARBA00022525"/>
    </source>
</evidence>
<dbReference type="InParanoid" id="A0A5F8GV34"/>
<feature type="domain" description="Apple" evidence="22">
    <location>
        <begin position="113"/>
        <end position="196"/>
    </location>
</feature>
<evidence type="ECO:0000313" key="24">
    <source>
        <dbReference type="Proteomes" id="UP000002280"/>
    </source>
</evidence>
<evidence type="ECO:0000256" key="13">
    <source>
        <dbReference type="ARBA" id="ARBA00023198"/>
    </source>
</evidence>
<evidence type="ECO:0000256" key="10">
    <source>
        <dbReference type="ARBA" id="ARBA00023145"/>
    </source>
</evidence>
<comment type="catalytic activity">
    <reaction evidence="14">
        <text>Cleaves selectively Arg-|-Xaa and Lys-|-Xaa bonds, including Lys-|-Arg and Arg-|-Ser bonds in (human) kininogen to release bradykinin.</text>
        <dbReference type="EC" id="3.4.21.34"/>
    </reaction>
</comment>
<dbReference type="Pfam" id="PF00024">
    <property type="entry name" value="PAN_1"/>
    <property type="match status" value="4"/>
</dbReference>
<dbReference type="PRINTS" id="PR00722">
    <property type="entry name" value="CHYMOTRYPSIN"/>
</dbReference>
<dbReference type="GO" id="GO:0031639">
    <property type="term" value="P:plasminogen activation"/>
    <property type="evidence" value="ECO:0000318"/>
    <property type="project" value="GO_Central"/>
</dbReference>
<dbReference type="PRINTS" id="PR00005">
    <property type="entry name" value="APPLEDOMAIN"/>
</dbReference>
<dbReference type="GO" id="GO:0004252">
    <property type="term" value="F:serine-type endopeptidase activity"/>
    <property type="evidence" value="ECO:0007669"/>
    <property type="project" value="UniProtKB-EC"/>
</dbReference>
<dbReference type="GO" id="GO:0007596">
    <property type="term" value="P:blood coagulation"/>
    <property type="evidence" value="ECO:0007669"/>
    <property type="project" value="UniProtKB-KW"/>
</dbReference>
<evidence type="ECO:0000259" key="21">
    <source>
        <dbReference type="PROSITE" id="PS50240"/>
    </source>
</evidence>
<dbReference type="Bgee" id="ENSMODG00000004972">
    <property type="expression patterns" value="Expressed in liver and 7 other cell types or tissues"/>
</dbReference>
<protein>
    <recommendedName>
        <fullName evidence="16">Plasma kallikrein</fullName>
        <ecNumber evidence="15">3.4.21.34</ecNumber>
    </recommendedName>
    <alternativeName>
        <fullName evidence="18">Fletcher factor</fullName>
    </alternativeName>
    <alternativeName>
        <fullName evidence="19">Kininogenin</fullName>
    </alternativeName>
    <alternativeName>
        <fullName evidence="17">Plasma prekallikrein</fullName>
    </alternativeName>
</protein>
<evidence type="ECO:0000259" key="22">
    <source>
        <dbReference type="PROSITE" id="PS50948"/>
    </source>
</evidence>
<dbReference type="FunFam" id="2.40.10.10:FF:000003">
    <property type="entry name" value="Transmembrane serine protease 3"/>
    <property type="match status" value="1"/>
</dbReference>
<evidence type="ECO:0000256" key="8">
    <source>
        <dbReference type="ARBA" id="ARBA00022825"/>
    </source>
</evidence>
<evidence type="ECO:0000256" key="9">
    <source>
        <dbReference type="ARBA" id="ARBA00023084"/>
    </source>
</evidence>
<evidence type="ECO:0000256" key="12">
    <source>
        <dbReference type="ARBA" id="ARBA00023180"/>
    </source>
</evidence>
<dbReference type="InterPro" id="IPR043504">
    <property type="entry name" value="Peptidase_S1_PA_chymotrypsin"/>
</dbReference>
<evidence type="ECO:0000256" key="17">
    <source>
        <dbReference type="ARBA" id="ARBA00078021"/>
    </source>
</evidence>
<evidence type="ECO:0000256" key="14">
    <source>
        <dbReference type="ARBA" id="ARBA00051953"/>
    </source>
</evidence>
<keyword evidence="9" id="KW-0094">Blood coagulation</keyword>
<dbReference type="InterPro" id="IPR009003">
    <property type="entry name" value="Peptidase_S1_PA"/>
</dbReference>
<keyword evidence="12" id="KW-0325">Glycoprotein</keyword>
<dbReference type="PROSITE" id="PS00134">
    <property type="entry name" value="TRYPSIN_HIS"/>
    <property type="match status" value="1"/>
</dbReference>
<dbReference type="Gene3D" id="2.40.10.10">
    <property type="entry name" value="Trypsin-like serine proteases"/>
    <property type="match status" value="2"/>
</dbReference>
<keyword evidence="11" id="KW-1015">Disulfide bond</keyword>
<accession>A0A5F8GV34</accession>
<keyword evidence="4" id="KW-0356">Hemostasis</keyword>
<dbReference type="Gene3D" id="3.50.4.10">
    <property type="entry name" value="Hepatocyte Growth Factor"/>
    <property type="match status" value="4"/>
</dbReference>
<evidence type="ECO:0000256" key="6">
    <source>
        <dbReference type="ARBA" id="ARBA00022737"/>
    </source>
</evidence>
<comment type="subcellular location">
    <subcellularLocation>
        <location evidence="1">Secreted</location>
    </subcellularLocation>
</comment>
<dbReference type="PANTHER" id="PTHR24252:SF7">
    <property type="entry name" value="HYALIN"/>
    <property type="match status" value="1"/>
</dbReference>
<reference evidence="23" key="2">
    <citation type="submission" date="2025-08" db="UniProtKB">
        <authorList>
            <consortium name="Ensembl"/>
        </authorList>
    </citation>
    <scope>IDENTIFICATION</scope>
</reference>
<evidence type="ECO:0000256" key="20">
    <source>
        <dbReference type="RuleBase" id="RU363034"/>
    </source>
</evidence>
<dbReference type="STRING" id="13616.ENSMODP00000051229"/>
<evidence type="ECO:0000256" key="11">
    <source>
        <dbReference type="ARBA" id="ARBA00023157"/>
    </source>
</evidence>
<evidence type="ECO:0000256" key="1">
    <source>
        <dbReference type="ARBA" id="ARBA00004613"/>
    </source>
</evidence>
<dbReference type="Pfam" id="PF00089">
    <property type="entry name" value="Trypsin"/>
    <property type="match status" value="1"/>
</dbReference>
<evidence type="ECO:0000256" key="4">
    <source>
        <dbReference type="ARBA" id="ARBA00022696"/>
    </source>
</evidence>
<organism evidence="23 24">
    <name type="scientific">Monodelphis domestica</name>
    <name type="common">Gray short-tailed opossum</name>
    <dbReference type="NCBI Taxonomy" id="13616"/>
    <lineage>
        <taxon>Eukaryota</taxon>
        <taxon>Metazoa</taxon>
        <taxon>Chordata</taxon>
        <taxon>Craniata</taxon>
        <taxon>Vertebrata</taxon>
        <taxon>Euteleostomi</taxon>
        <taxon>Mammalia</taxon>
        <taxon>Metatheria</taxon>
        <taxon>Didelphimorphia</taxon>
        <taxon>Didelphidae</taxon>
        <taxon>Monodelphis</taxon>
    </lineage>
</organism>
<keyword evidence="6" id="KW-0677">Repeat</keyword>
<evidence type="ECO:0000256" key="16">
    <source>
        <dbReference type="ARBA" id="ARBA00070607"/>
    </source>
</evidence>
<dbReference type="GeneTree" id="ENSGT00940000161669"/>
<dbReference type="PROSITE" id="PS50948">
    <property type="entry name" value="PAN"/>
    <property type="match status" value="4"/>
</dbReference>
<dbReference type="SMART" id="SM00020">
    <property type="entry name" value="Tryp_SPc"/>
    <property type="match status" value="1"/>
</dbReference>
<dbReference type="OMA" id="TAMYTPN"/>
<keyword evidence="24" id="KW-1185">Reference proteome</keyword>
<dbReference type="SMART" id="SM00223">
    <property type="entry name" value="APPLE"/>
    <property type="match status" value="4"/>
</dbReference>
<proteinExistence type="predicted"/>
<feature type="domain" description="Apple" evidence="22">
    <location>
        <begin position="203"/>
        <end position="286"/>
    </location>
</feature>
<sequence length="632" mass="70558">MFLNPFLVTCTKSMFSSASITECVTQLYENTFFKGGDVGAVYTPTAKHCQKVCTFHPRCILFSFLPANSIDDEKKRFGCFLKDSITGTLPRVTRRNAFSGHSLKLCSNRPSICNKEKYEGLDMRGENFNITKVNTVEECEKQCTNHVLCHFYTYATQTFYNPQFRNTCLLKHSPSGTPSAIKMADGLVSGFSLKPCGLSNMGCSTTIFQHLSFSGENVGSVIAPDRSVCRTICTYHPNCLFFTFYTSNWHIESQRNMCFLMTSNSGKPSSKIPQDNAESGYSLLNCEDVTGLKSLTSRVQCHWNFYHGMDFEGDKLEDVYVHGPEACQQSCTNTIRCQFFTYTSLRGECKEDKCKCSLKISSDGAPTRIIHGTEGISGYTLRLCKTPSISVCPTFTGRIVGGKPSSLKEWPWQVSLQVKLRTQSHVCGGSIIGDQWVLTAAHCFDGLSSPDIWRIYSGILNQSEIQADTPFSRAKEIIIHHQYEISEIGHDIAIIKLDTPLNCTDSQSSICLPSEENTYQDCWVTGWGYTQEKGEIQNTLLKANIPLISNEECQKKYLQYKVTDHMICADDKEGGKDSCKGDSGGPLSCIHNGKWKLVGITSWGDGCGQKDHPGVYTKVTAYLDWILENTRN</sequence>
<evidence type="ECO:0000256" key="18">
    <source>
        <dbReference type="ARBA" id="ARBA00078429"/>
    </source>
</evidence>
<evidence type="ECO:0000256" key="3">
    <source>
        <dbReference type="ARBA" id="ARBA00022670"/>
    </source>
</evidence>
<reference evidence="23" key="3">
    <citation type="submission" date="2025-09" db="UniProtKB">
        <authorList>
            <consortium name="Ensembl"/>
        </authorList>
    </citation>
    <scope>IDENTIFICATION</scope>
</reference>
<evidence type="ECO:0000256" key="15">
    <source>
        <dbReference type="ARBA" id="ARBA00066728"/>
    </source>
</evidence>
<dbReference type="GO" id="GO:0051919">
    <property type="term" value="P:positive regulation of fibrinolysis"/>
    <property type="evidence" value="ECO:0000318"/>
    <property type="project" value="GO_Central"/>
</dbReference>
<dbReference type="InterPro" id="IPR000177">
    <property type="entry name" value="Apple"/>
</dbReference>
<dbReference type="FunFam" id="3.50.4.10:FF:000001">
    <property type="entry name" value="Coagulation factor XI"/>
    <property type="match status" value="1"/>
</dbReference>
<dbReference type="InterPro" id="IPR001314">
    <property type="entry name" value="Peptidase_S1A"/>
</dbReference>
<dbReference type="FunCoup" id="A0A5F8GV34">
    <property type="interactions" value="106"/>
</dbReference>
<dbReference type="PANTHER" id="PTHR24252">
    <property type="entry name" value="ACROSIN-RELATED"/>
    <property type="match status" value="1"/>
</dbReference>
<dbReference type="SUPFAM" id="SSF50494">
    <property type="entry name" value="Trypsin-like serine proteases"/>
    <property type="match status" value="1"/>
</dbReference>
<keyword evidence="7 20" id="KW-0378">Hydrolase</keyword>
<feature type="domain" description="Apple" evidence="22">
    <location>
        <begin position="23"/>
        <end position="106"/>
    </location>
</feature>